<sequence>MRKATLGKVGITLLSCSITATAFGGFGDLLKKVEEGGKQLIEQQDSSSSSSSSSSASSSLDYDTIIAGLKEALEIGSREAIESVSQTDGYFSNDLIKIPLPDQLEQASGLLEKFGLGSQVEAFELSMNRAAEQAAPEATEILVDAIKEMSIEDAKTILNGSDDAATEYFREKTSSSLEALFRPSVKSSMDQVGVTKSYSDLTKQAAQVPMVGDFAEDYNLENYVTEGALNGLFTMIAAEEKKIRENPAARTTDLLKQVFDF</sequence>
<keyword evidence="1" id="KW-0732">Signal</keyword>
<dbReference type="OrthoDB" id="5292580at2"/>
<gene>
    <name evidence="2" type="ORF">EH243_14845</name>
</gene>
<dbReference type="Pfam" id="PF13852">
    <property type="entry name" value="DUF4197"/>
    <property type="match status" value="1"/>
</dbReference>
<feature type="chain" id="PRO_5019365767" evidence="1">
    <location>
        <begin position="23"/>
        <end position="261"/>
    </location>
</feature>
<evidence type="ECO:0000313" key="2">
    <source>
        <dbReference type="EMBL" id="RTE64948.1"/>
    </source>
</evidence>
<name>A0A430KN79_9GAMM</name>
<dbReference type="RefSeq" id="WP_126159448.1">
    <property type="nucleotide sequence ID" value="NZ_RQXW01000015.1"/>
</dbReference>
<reference evidence="2 3" key="1">
    <citation type="submission" date="2018-11" db="EMBL/GenBank/DDBJ databases">
        <title>The draft genome sequence of Amphritea opalescens ANRC-JH13T.</title>
        <authorList>
            <person name="Fang Z."/>
            <person name="Zhang Y."/>
            <person name="Han X."/>
        </authorList>
    </citation>
    <scope>NUCLEOTIDE SEQUENCE [LARGE SCALE GENOMIC DNA]</scope>
    <source>
        <strain evidence="2 3">ANRC-JH13</strain>
    </source>
</reference>
<accession>A0A430KN79</accession>
<dbReference type="AlphaFoldDB" id="A0A430KN79"/>
<evidence type="ECO:0000313" key="3">
    <source>
        <dbReference type="Proteomes" id="UP000283087"/>
    </source>
</evidence>
<protein>
    <submittedName>
        <fullName evidence="2">DUF4197 domain-containing protein</fullName>
    </submittedName>
</protein>
<dbReference type="InterPro" id="IPR025245">
    <property type="entry name" value="DUF4197"/>
</dbReference>
<feature type="signal peptide" evidence="1">
    <location>
        <begin position="1"/>
        <end position="22"/>
    </location>
</feature>
<dbReference type="Proteomes" id="UP000283087">
    <property type="component" value="Unassembled WGS sequence"/>
</dbReference>
<evidence type="ECO:0000256" key="1">
    <source>
        <dbReference type="SAM" id="SignalP"/>
    </source>
</evidence>
<dbReference type="EMBL" id="RQXW01000015">
    <property type="protein sequence ID" value="RTE64948.1"/>
    <property type="molecule type" value="Genomic_DNA"/>
</dbReference>
<organism evidence="2 3">
    <name type="scientific">Amphritea opalescens</name>
    <dbReference type="NCBI Taxonomy" id="2490544"/>
    <lineage>
        <taxon>Bacteria</taxon>
        <taxon>Pseudomonadati</taxon>
        <taxon>Pseudomonadota</taxon>
        <taxon>Gammaproteobacteria</taxon>
        <taxon>Oceanospirillales</taxon>
        <taxon>Oceanospirillaceae</taxon>
        <taxon>Amphritea</taxon>
    </lineage>
</organism>
<comment type="caution">
    <text evidence="2">The sequence shown here is derived from an EMBL/GenBank/DDBJ whole genome shotgun (WGS) entry which is preliminary data.</text>
</comment>
<keyword evidence="3" id="KW-1185">Reference proteome</keyword>
<proteinExistence type="predicted"/>